<dbReference type="Proteomes" id="UP001515480">
    <property type="component" value="Unassembled WGS sequence"/>
</dbReference>
<evidence type="ECO:0000313" key="1">
    <source>
        <dbReference type="EMBL" id="KAL1498443.1"/>
    </source>
</evidence>
<organism evidence="1 2">
    <name type="scientific">Prymnesium parvum</name>
    <name type="common">Toxic golden alga</name>
    <dbReference type="NCBI Taxonomy" id="97485"/>
    <lineage>
        <taxon>Eukaryota</taxon>
        <taxon>Haptista</taxon>
        <taxon>Haptophyta</taxon>
        <taxon>Prymnesiophyceae</taxon>
        <taxon>Prymnesiales</taxon>
        <taxon>Prymnesiaceae</taxon>
        <taxon>Prymnesium</taxon>
    </lineage>
</organism>
<gene>
    <name evidence="1" type="ORF">AB1Y20_013768</name>
</gene>
<evidence type="ECO:0000313" key="2">
    <source>
        <dbReference type="Proteomes" id="UP001515480"/>
    </source>
</evidence>
<name>A0AB34IFD5_PRYPA</name>
<dbReference type="EMBL" id="JBGBPQ010000027">
    <property type="protein sequence ID" value="KAL1498443.1"/>
    <property type="molecule type" value="Genomic_DNA"/>
</dbReference>
<accession>A0AB34IFD5</accession>
<sequence>MVICYLAGELGAISTQSERNRPGSQAQFVARALSAGAHRHFGTTAGDDHSLASNLRDYLKILAHALPTEFLSAGVASLQLRAEFRDAIVYSRDADGRRSVEEARILSFGAR</sequence>
<reference evidence="1 2" key="1">
    <citation type="journal article" date="2024" name="Science">
        <title>Giant polyketide synthase enzymes in the biosynthesis of giant marine polyether toxins.</title>
        <authorList>
            <person name="Fallon T.R."/>
            <person name="Shende V.V."/>
            <person name="Wierzbicki I.H."/>
            <person name="Pendleton A.L."/>
            <person name="Watervoot N.F."/>
            <person name="Auber R.P."/>
            <person name="Gonzalez D.J."/>
            <person name="Wisecaver J.H."/>
            <person name="Moore B.S."/>
        </authorList>
    </citation>
    <scope>NUCLEOTIDE SEQUENCE [LARGE SCALE GENOMIC DNA]</scope>
    <source>
        <strain evidence="1 2">12B1</strain>
    </source>
</reference>
<dbReference type="AlphaFoldDB" id="A0AB34IFD5"/>
<protein>
    <submittedName>
        <fullName evidence="1">Uncharacterized protein</fullName>
    </submittedName>
</protein>
<keyword evidence="2" id="KW-1185">Reference proteome</keyword>
<proteinExistence type="predicted"/>
<comment type="caution">
    <text evidence="1">The sequence shown here is derived from an EMBL/GenBank/DDBJ whole genome shotgun (WGS) entry which is preliminary data.</text>
</comment>